<keyword evidence="1" id="KW-1133">Transmembrane helix</keyword>
<keyword evidence="1" id="KW-0812">Transmembrane</keyword>
<feature type="transmembrane region" description="Helical" evidence="1">
    <location>
        <begin position="119"/>
        <end position="140"/>
    </location>
</feature>
<evidence type="ECO:0000256" key="1">
    <source>
        <dbReference type="SAM" id="Phobius"/>
    </source>
</evidence>
<dbReference type="InterPro" id="IPR010982">
    <property type="entry name" value="Lambda_DNA-bd_dom_sf"/>
</dbReference>
<dbReference type="Pfam" id="PF13239">
    <property type="entry name" value="2TM"/>
    <property type="match status" value="1"/>
</dbReference>
<name>A0A9X3ZJD0_9HYPH</name>
<protein>
    <submittedName>
        <fullName evidence="3">2TM domain-containing protein</fullName>
    </submittedName>
</protein>
<keyword evidence="4" id="KW-1185">Reference proteome</keyword>
<evidence type="ECO:0000259" key="2">
    <source>
        <dbReference type="PROSITE" id="PS50943"/>
    </source>
</evidence>
<dbReference type="InterPro" id="IPR025698">
    <property type="entry name" value="2TM_dom"/>
</dbReference>
<sequence length="156" mass="17642">MFIRKLRFDRGWSQETLAELSGLSVRTVQRIERGGTASLETLGALAAAFEMDIAELTTEMDMYNKQGSSEEEREAMEYVRDIKGFYSHLALYVTATAAMGITNLFIGSAYPWFLWPALGWGMGVAAHGVSVFEVFSVFGVDWERRQVEKRLQRNRG</sequence>
<dbReference type="InterPro" id="IPR001387">
    <property type="entry name" value="Cro/C1-type_HTH"/>
</dbReference>
<organism evidence="3 4">
    <name type="scientific">Hoeflea prorocentri</name>
    <dbReference type="NCBI Taxonomy" id="1922333"/>
    <lineage>
        <taxon>Bacteria</taxon>
        <taxon>Pseudomonadati</taxon>
        <taxon>Pseudomonadota</taxon>
        <taxon>Alphaproteobacteria</taxon>
        <taxon>Hyphomicrobiales</taxon>
        <taxon>Rhizobiaceae</taxon>
        <taxon>Hoeflea</taxon>
    </lineage>
</organism>
<dbReference type="RefSeq" id="WP_267992533.1">
    <property type="nucleotide sequence ID" value="NZ_JAPJZI010000001.1"/>
</dbReference>
<dbReference type="PROSITE" id="PS50943">
    <property type="entry name" value="HTH_CROC1"/>
    <property type="match status" value="1"/>
</dbReference>
<dbReference type="SUPFAM" id="SSF47413">
    <property type="entry name" value="lambda repressor-like DNA-binding domains"/>
    <property type="match status" value="1"/>
</dbReference>
<reference evidence="3" key="1">
    <citation type="submission" date="2022-11" db="EMBL/GenBank/DDBJ databases">
        <title>Draft genome sequence of Hoeflea poritis E7-10 and Hoeflea prorocentri PM5-8, separated from scleractinian coral Porites lutea and marine dinoflagellate.</title>
        <authorList>
            <person name="Zhang G."/>
            <person name="Wei Q."/>
            <person name="Cai L."/>
        </authorList>
    </citation>
    <scope>NUCLEOTIDE SEQUENCE</scope>
    <source>
        <strain evidence="3">PM5-8</strain>
    </source>
</reference>
<keyword evidence="1" id="KW-0472">Membrane</keyword>
<dbReference type="Proteomes" id="UP001151234">
    <property type="component" value="Unassembled WGS sequence"/>
</dbReference>
<feature type="domain" description="HTH cro/C1-type" evidence="2">
    <location>
        <begin position="3"/>
        <end position="56"/>
    </location>
</feature>
<dbReference type="Gene3D" id="1.10.260.40">
    <property type="entry name" value="lambda repressor-like DNA-binding domains"/>
    <property type="match status" value="1"/>
</dbReference>
<comment type="caution">
    <text evidence="3">The sequence shown here is derived from an EMBL/GenBank/DDBJ whole genome shotgun (WGS) entry which is preliminary data.</text>
</comment>
<dbReference type="Pfam" id="PF01381">
    <property type="entry name" value="HTH_3"/>
    <property type="match status" value="1"/>
</dbReference>
<dbReference type="EMBL" id="JAPJZI010000001">
    <property type="protein sequence ID" value="MDA5400748.1"/>
    <property type="molecule type" value="Genomic_DNA"/>
</dbReference>
<feature type="transmembrane region" description="Helical" evidence="1">
    <location>
        <begin position="89"/>
        <end position="113"/>
    </location>
</feature>
<dbReference type="SMART" id="SM00530">
    <property type="entry name" value="HTH_XRE"/>
    <property type="match status" value="1"/>
</dbReference>
<dbReference type="GO" id="GO:0003677">
    <property type="term" value="F:DNA binding"/>
    <property type="evidence" value="ECO:0007669"/>
    <property type="project" value="InterPro"/>
</dbReference>
<accession>A0A9X3ZJD0</accession>
<dbReference type="AlphaFoldDB" id="A0A9X3ZJD0"/>
<evidence type="ECO:0000313" key="3">
    <source>
        <dbReference type="EMBL" id="MDA5400748.1"/>
    </source>
</evidence>
<evidence type="ECO:0000313" key="4">
    <source>
        <dbReference type="Proteomes" id="UP001151234"/>
    </source>
</evidence>
<dbReference type="CDD" id="cd00093">
    <property type="entry name" value="HTH_XRE"/>
    <property type="match status" value="1"/>
</dbReference>
<proteinExistence type="predicted"/>
<gene>
    <name evidence="3" type="ORF">OQ273_19400</name>
</gene>